<feature type="region of interest" description="Disordered" evidence="1">
    <location>
        <begin position="292"/>
        <end position="314"/>
    </location>
</feature>
<keyword evidence="2" id="KW-0812">Transmembrane</keyword>
<dbReference type="InterPro" id="IPR025711">
    <property type="entry name" value="PepSY"/>
</dbReference>
<feature type="transmembrane region" description="Helical" evidence="2">
    <location>
        <begin position="420"/>
        <end position="441"/>
    </location>
</feature>
<dbReference type="Proteomes" id="UP001170481">
    <property type="component" value="Unassembled WGS sequence"/>
</dbReference>
<proteinExistence type="predicted"/>
<feature type="transmembrane region" description="Helical" evidence="2">
    <location>
        <begin position="27"/>
        <end position="51"/>
    </location>
</feature>
<feature type="transmembrane region" description="Helical" evidence="2">
    <location>
        <begin position="206"/>
        <end position="227"/>
    </location>
</feature>
<feature type="domain" description="PepSY" evidence="3">
    <location>
        <begin position="84"/>
        <end position="139"/>
    </location>
</feature>
<evidence type="ECO:0000256" key="1">
    <source>
        <dbReference type="SAM" id="MobiDB-lite"/>
    </source>
</evidence>
<accession>A0AAP4WY36</accession>
<evidence type="ECO:0000313" key="5">
    <source>
        <dbReference type="Proteomes" id="UP001170481"/>
    </source>
</evidence>
<feature type="transmembrane region" description="Helical" evidence="2">
    <location>
        <begin position="165"/>
        <end position="186"/>
    </location>
</feature>
<organism evidence="4 5">
    <name type="scientific">Cobetia amphilecti</name>
    <dbReference type="NCBI Taxonomy" id="1055104"/>
    <lineage>
        <taxon>Bacteria</taxon>
        <taxon>Pseudomonadati</taxon>
        <taxon>Pseudomonadota</taxon>
        <taxon>Gammaproteobacteria</taxon>
        <taxon>Oceanospirillales</taxon>
        <taxon>Halomonadaceae</taxon>
        <taxon>Cobetia</taxon>
    </lineage>
</organism>
<name>A0AAP4WY36_9GAMM</name>
<keyword evidence="2" id="KW-1133">Transmembrane helix</keyword>
<feature type="transmembrane region" description="Helical" evidence="2">
    <location>
        <begin position="461"/>
        <end position="488"/>
    </location>
</feature>
<evidence type="ECO:0000259" key="3">
    <source>
        <dbReference type="Pfam" id="PF03413"/>
    </source>
</evidence>
<dbReference type="PANTHER" id="PTHR34219:SF1">
    <property type="entry name" value="PEPSY DOMAIN-CONTAINING PROTEIN"/>
    <property type="match status" value="1"/>
</dbReference>
<comment type="caution">
    <text evidence="4">The sequence shown here is derived from an EMBL/GenBank/DDBJ whole genome shotgun (WGS) entry which is preliminary data.</text>
</comment>
<gene>
    <name evidence="4" type="ORF">Q4535_06350</name>
</gene>
<keyword evidence="2" id="KW-0472">Membrane</keyword>
<reference evidence="4" key="1">
    <citation type="submission" date="2023-07" db="EMBL/GenBank/DDBJ databases">
        <title>Genome content predicts the carbon catabolic preferences of heterotrophic bacteria.</title>
        <authorList>
            <person name="Gralka M."/>
        </authorList>
    </citation>
    <scope>NUCLEOTIDE SEQUENCE</scope>
    <source>
        <strain evidence="4">C2R13</strain>
    </source>
</reference>
<dbReference type="InterPro" id="IPR005625">
    <property type="entry name" value="PepSY-ass_TM"/>
</dbReference>
<dbReference type="RefSeq" id="WP_303593395.1">
    <property type="nucleotide sequence ID" value="NZ_JAUORK010000005.1"/>
</dbReference>
<dbReference type="EMBL" id="JAUORK010000005">
    <property type="protein sequence ID" value="MDO6671739.1"/>
    <property type="molecule type" value="Genomic_DNA"/>
</dbReference>
<dbReference type="PANTHER" id="PTHR34219">
    <property type="entry name" value="IRON-REGULATED INNER MEMBRANE PROTEIN-RELATED"/>
    <property type="match status" value="1"/>
</dbReference>
<evidence type="ECO:0000313" key="4">
    <source>
        <dbReference type="EMBL" id="MDO6671739.1"/>
    </source>
</evidence>
<dbReference type="AlphaFoldDB" id="A0AAP4WY36"/>
<dbReference type="Pfam" id="PF03929">
    <property type="entry name" value="PepSY_TM"/>
    <property type="match status" value="1"/>
</dbReference>
<protein>
    <submittedName>
        <fullName evidence="4">PepSY domain-containing protein</fullName>
    </submittedName>
</protein>
<dbReference type="Pfam" id="PF03413">
    <property type="entry name" value="PepSY"/>
    <property type="match status" value="1"/>
</dbReference>
<sequence length="508" mass="54848">MSSTTNTDSAGRAARGFSDIYRAVWRWHFYAGLLVLPFLTLLAITGGLYLFREEIDHFVHADLMKVNTPVVQQVNGQAQASAPLSEQVRVAVESLPGKAVRVVPPAASDLTTEVDIVAADGSGKQAVYVNPYSGEVQGQMAYRDSIMWTVRNLHSLAITGPIGNAAIEIAAGWSILLVLSGLYLWWPRGQKGGVVTLRTTPARRLWWRDLHAVCGIFAAGFILFLAVTGMPWSMVWGAKVNELANGHNFGYPDGVRVNTPMSDTRLVDQERTTWSLEQAVIPLSSLPAAATSPVVDEGEHAGHGGGSKTGAEQASGAAAVPLSAAAIAHADIGLDQAERIFAREGLAPGYAINLPGMPQGVYTGSIYPDALERQQVVHVDRYSGDVLLDMHYADYGPLGRALEWGINVHLGQQYGLINQLVLVLACIAMVMMSVGAGVMWWKRRPVGGIGIPPLPKERKRIAGVWGLMMIIGVIFPLVGLSLIVMGLLDWLWIRATHKRGDDLQEAKV</sequence>
<evidence type="ECO:0000256" key="2">
    <source>
        <dbReference type="SAM" id="Phobius"/>
    </source>
</evidence>